<dbReference type="AlphaFoldDB" id="A0A9W9DFM0"/>
<proteinExistence type="predicted"/>
<gene>
    <name evidence="4" type="ORF">C8J55DRAFT_525280</name>
</gene>
<dbReference type="Proteomes" id="UP001150238">
    <property type="component" value="Unassembled WGS sequence"/>
</dbReference>
<dbReference type="GO" id="GO:0005783">
    <property type="term" value="C:endoplasmic reticulum"/>
    <property type="evidence" value="ECO:0007669"/>
    <property type="project" value="TreeGrafter"/>
</dbReference>
<evidence type="ECO:0000313" key="4">
    <source>
        <dbReference type="EMBL" id="KAJ4467954.1"/>
    </source>
</evidence>
<feature type="transmembrane region" description="Helical" evidence="2">
    <location>
        <begin position="102"/>
        <end position="123"/>
    </location>
</feature>
<name>A0A9W9DFM0_9AGAR</name>
<dbReference type="EMBL" id="JANVFS010000039">
    <property type="protein sequence ID" value="KAJ4467954.1"/>
    <property type="molecule type" value="Genomic_DNA"/>
</dbReference>
<accession>A0A9W9DFM0</accession>
<dbReference type="InterPro" id="IPR013715">
    <property type="entry name" value="DUF1746"/>
</dbReference>
<evidence type="ECO:0000256" key="1">
    <source>
        <dbReference type="SAM" id="MobiDB-lite"/>
    </source>
</evidence>
<keyword evidence="2" id="KW-0472">Membrane</keyword>
<reference evidence="4" key="1">
    <citation type="submission" date="2022-08" db="EMBL/GenBank/DDBJ databases">
        <authorList>
            <consortium name="DOE Joint Genome Institute"/>
            <person name="Min B."/>
            <person name="Riley R."/>
            <person name="Sierra-Patev S."/>
            <person name="Naranjo-Ortiz M."/>
            <person name="Looney B."/>
            <person name="Konkel Z."/>
            <person name="Slot J.C."/>
            <person name="Sakamoto Y."/>
            <person name="Steenwyk J.L."/>
            <person name="Rokas A."/>
            <person name="Carro J."/>
            <person name="Camarero S."/>
            <person name="Ferreira P."/>
            <person name="Molpeceres G."/>
            <person name="Ruiz-Duenas F.J."/>
            <person name="Serrano A."/>
            <person name="Henrissat B."/>
            <person name="Drula E."/>
            <person name="Hughes K.W."/>
            <person name="Mata J.L."/>
            <person name="Ishikawa N.K."/>
            <person name="Vargas-Isla R."/>
            <person name="Ushijima S."/>
            <person name="Smith C.A."/>
            <person name="Ahrendt S."/>
            <person name="Andreopoulos W."/>
            <person name="He G."/>
            <person name="Labutti K."/>
            <person name="Lipzen A."/>
            <person name="Ng V."/>
            <person name="Sandor L."/>
            <person name="Barry K."/>
            <person name="Martinez A.T."/>
            <person name="Xiao Y."/>
            <person name="Gibbons J.G."/>
            <person name="Terashima K."/>
            <person name="Hibbett D.S."/>
            <person name="Grigoriev I.V."/>
        </authorList>
    </citation>
    <scope>NUCLEOTIDE SEQUENCE</scope>
    <source>
        <strain evidence="4">Sp2 HRB7682 ss15</strain>
    </source>
</reference>
<keyword evidence="2" id="KW-1133">Transmembrane helix</keyword>
<sequence>MPRRYHVQRKHIIQSLDALLYQLFCFSFYLSPSLFTMFLRLSAQLVCATTRELSPTMSLGSFFFFPLFSNSFSVWNHATVGPAEGRAVVLDFVGLAYAPTKFQLLFVDFSIIFMQVLLTIISFEMHTSDSSTADSNDYLLPAPTSPIPPPLLPASISLETTFANQKAFETPNNEPQYILDIRVSSIFARLRNTPAMSRTSNSQDTLIPFPNTTSWPIPITMLMRTAGRRRQTATERANAPSRDTGEDRDNRTVPGGMNTENLD</sequence>
<evidence type="ECO:0000256" key="2">
    <source>
        <dbReference type="SAM" id="Phobius"/>
    </source>
</evidence>
<feature type="domain" description="DUF1746" evidence="3">
    <location>
        <begin position="15"/>
        <end position="117"/>
    </location>
</feature>
<reference evidence="4" key="2">
    <citation type="journal article" date="2023" name="Proc. Natl. Acad. Sci. U.S.A.">
        <title>A global phylogenomic analysis of the shiitake genus Lentinula.</title>
        <authorList>
            <person name="Sierra-Patev S."/>
            <person name="Min B."/>
            <person name="Naranjo-Ortiz M."/>
            <person name="Looney B."/>
            <person name="Konkel Z."/>
            <person name="Slot J.C."/>
            <person name="Sakamoto Y."/>
            <person name="Steenwyk J.L."/>
            <person name="Rokas A."/>
            <person name="Carro J."/>
            <person name="Camarero S."/>
            <person name="Ferreira P."/>
            <person name="Molpeceres G."/>
            <person name="Ruiz-Duenas F.J."/>
            <person name="Serrano A."/>
            <person name="Henrissat B."/>
            <person name="Drula E."/>
            <person name="Hughes K.W."/>
            <person name="Mata J.L."/>
            <person name="Ishikawa N.K."/>
            <person name="Vargas-Isla R."/>
            <person name="Ushijima S."/>
            <person name="Smith C.A."/>
            <person name="Donoghue J."/>
            <person name="Ahrendt S."/>
            <person name="Andreopoulos W."/>
            <person name="He G."/>
            <person name="LaButti K."/>
            <person name="Lipzen A."/>
            <person name="Ng V."/>
            <person name="Riley R."/>
            <person name="Sandor L."/>
            <person name="Barry K."/>
            <person name="Martinez A.T."/>
            <person name="Xiao Y."/>
            <person name="Gibbons J.G."/>
            <person name="Terashima K."/>
            <person name="Grigoriev I.V."/>
            <person name="Hibbett D."/>
        </authorList>
    </citation>
    <scope>NUCLEOTIDE SEQUENCE</scope>
    <source>
        <strain evidence="4">Sp2 HRB7682 ss15</strain>
    </source>
</reference>
<dbReference type="GO" id="GO:0032933">
    <property type="term" value="P:SREBP signaling pathway"/>
    <property type="evidence" value="ECO:0007669"/>
    <property type="project" value="InterPro"/>
</dbReference>
<dbReference type="PANTHER" id="PTHR39405">
    <property type="entry name" value="DSC E3 UBIQUITIN LIGASE COMPLEX SUBUNIT 4"/>
    <property type="match status" value="1"/>
</dbReference>
<organism evidence="4 5">
    <name type="scientific">Lentinula lateritia</name>
    <dbReference type="NCBI Taxonomy" id="40482"/>
    <lineage>
        <taxon>Eukaryota</taxon>
        <taxon>Fungi</taxon>
        <taxon>Dikarya</taxon>
        <taxon>Basidiomycota</taxon>
        <taxon>Agaricomycotina</taxon>
        <taxon>Agaricomycetes</taxon>
        <taxon>Agaricomycetidae</taxon>
        <taxon>Agaricales</taxon>
        <taxon>Marasmiineae</taxon>
        <taxon>Omphalotaceae</taxon>
        <taxon>Lentinula</taxon>
    </lineage>
</organism>
<dbReference type="GO" id="GO:0044695">
    <property type="term" value="C:Dsc E3 ubiquitin ligase complex"/>
    <property type="evidence" value="ECO:0007669"/>
    <property type="project" value="InterPro"/>
</dbReference>
<protein>
    <recommendedName>
        <fullName evidence="3">DUF1746 domain-containing protein</fullName>
    </recommendedName>
</protein>
<comment type="caution">
    <text evidence="4">The sequence shown here is derived from an EMBL/GenBank/DDBJ whole genome shotgun (WGS) entry which is preliminary data.</text>
</comment>
<dbReference type="PANTHER" id="PTHR39405:SF1">
    <property type="entry name" value="DSC E3 UBIQUITIN LIGASE COMPLEX SUBUNIT 4"/>
    <property type="match status" value="1"/>
</dbReference>
<dbReference type="InterPro" id="IPR038967">
    <property type="entry name" value="Dsc4-like"/>
</dbReference>
<feature type="region of interest" description="Disordered" evidence="1">
    <location>
        <begin position="227"/>
        <end position="263"/>
    </location>
</feature>
<evidence type="ECO:0000259" key="3">
    <source>
        <dbReference type="Pfam" id="PF08508"/>
    </source>
</evidence>
<feature type="transmembrane region" description="Helical" evidence="2">
    <location>
        <begin position="12"/>
        <end position="30"/>
    </location>
</feature>
<keyword evidence="2" id="KW-0812">Transmembrane</keyword>
<dbReference type="Pfam" id="PF08508">
    <property type="entry name" value="DUF1746"/>
    <property type="match status" value="1"/>
</dbReference>
<evidence type="ECO:0000313" key="5">
    <source>
        <dbReference type="Proteomes" id="UP001150238"/>
    </source>
</evidence>